<proteinExistence type="predicted"/>
<gene>
    <name evidence="1" type="ORF">BATDEDRAFT_37435</name>
</gene>
<keyword evidence="2" id="KW-1185">Reference proteome</keyword>
<name>F4PBJ3_BATDJ</name>
<dbReference type="AlphaFoldDB" id="F4PBJ3"/>
<protein>
    <submittedName>
        <fullName evidence="1">Expressed protein</fullName>
    </submittedName>
</protein>
<organism evidence="1 2">
    <name type="scientific">Batrachochytrium dendrobatidis (strain JAM81 / FGSC 10211)</name>
    <name type="common">Frog chytrid fungus</name>
    <dbReference type="NCBI Taxonomy" id="684364"/>
    <lineage>
        <taxon>Eukaryota</taxon>
        <taxon>Fungi</taxon>
        <taxon>Fungi incertae sedis</taxon>
        <taxon>Chytridiomycota</taxon>
        <taxon>Chytridiomycota incertae sedis</taxon>
        <taxon>Chytridiomycetes</taxon>
        <taxon>Rhizophydiales</taxon>
        <taxon>Rhizophydiales incertae sedis</taxon>
        <taxon>Batrachochytrium</taxon>
    </lineage>
</organism>
<reference evidence="1 2" key="1">
    <citation type="submission" date="2009-12" db="EMBL/GenBank/DDBJ databases">
        <title>The draft genome of Batrachochytrium dendrobatidis.</title>
        <authorList>
            <consortium name="US DOE Joint Genome Institute (JGI-PGF)"/>
            <person name="Kuo A."/>
            <person name="Salamov A."/>
            <person name="Schmutz J."/>
            <person name="Lucas S."/>
            <person name="Pitluck S."/>
            <person name="Rosenblum E."/>
            <person name="Stajich J."/>
            <person name="Eisen M."/>
            <person name="Grigoriev I.V."/>
        </authorList>
    </citation>
    <scope>NUCLEOTIDE SEQUENCE [LARGE SCALE GENOMIC DNA]</scope>
    <source>
        <strain evidence="2">JAM81 / FGSC 10211</strain>
    </source>
</reference>
<accession>F4PBJ3</accession>
<dbReference type="RefSeq" id="XP_006682015.1">
    <property type="nucleotide sequence ID" value="XM_006681952.1"/>
</dbReference>
<evidence type="ECO:0000313" key="2">
    <source>
        <dbReference type="Proteomes" id="UP000007241"/>
    </source>
</evidence>
<dbReference type="HOGENOM" id="CLU_2096427_0_0_1"/>
<dbReference type="InParanoid" id="F4PBJ3"/>
<evidence type="ECO:0000313" key="1">
    <source>
        <dbReference type="EMBL" id="EGF77332.1"/>
    </source>
</evidence>
<sequence>MSRLHSSNGLGSCSYLMMRNQKSLQLFCRARCQRVQCNNSRITLYQNSRVFVESKVSKYSILHGRHSPVSTQMFKRSHVKINIGPMSACFGLILCQSRKGCMHPSDMEHNVACKES</sequence>
<dbReference type="EMBL" id="GL882892">
    <property type="protein sequence ID" value="EGF77332.1"/>
    <property type="molecule type" value="Genomic_DNA"/>
</dbReference>
<dbReference type="GeneID" id="18241409"/>
<dbReference type="Proteomes" id="UP000007241">
    <property type="component" value="Unassembled WGS sequence"/>
</dbReference>